<dbReference type="InterPro" id="IPR029062">
    <property type="entry name" value="Class_I_gatase-like"/>
</dbReference>
<dbReference type="RefSeq" id="WP_182987847.1">
    <property type="nucleotide sequence ID" value="NZ_JABEQD010000025.1"/>
</dbReference>
<dbReference type="SUPFAM" id="SSF52317">
    <property type="entry name" value="Class I glutamine amidotransferase-like"/>
    <property type="match status" value="1"/>
</dbReference>
<evidence type="ECO:0000259" key="1">
    <source>
        <dbReference type="Pfam" id="PF01965"/>
    </source>
</evidence>
<organism evidence="2 3">
    <name type="scientific">Gluconacetobacter aggeris</name>
    <dbReference type="NCBI Taxonomy" id="1286186"/>
    <lineage>
        <taxon>Bacteria</taxon>
        <taxon>Pseudomonadati</taxon>
        <taxon>Pseudomonadota</taxon>
        <taxon>Alphaproteobacteria</taxon>
        <taxon>Acetobacterales</taxon>
        <taxon>Acetobacteraceae</taxon>
        <taxon>Gluconacetobacter</taxon>
    </lineage>
</organism>
<dbReference type="PANTHER" id="PTHR43130:SF2">
    <property type="entry name" value="DJ-1_PFPI DOMAIN-CONTAINING PROTEIN"/>
    <property type="match status" value="1"/>
</dbReference>
<dbReference type="CDD" id="cd03139">
    <property type="entry name" value="GATase1_PfpI_2"/>
    <property type="match status" value="1"/>
</dbReference>
<protein>
    <submittedName>
        <fullName evidence="2">DJ-1/PfpI family protein</fullName>
    </submittedName>
</protein>
<dbReference type="AlphaFoldDB" id="A0A7W4IWN3"/>
<accession>A0A7W4IWN3</accession>
<dbReference type="InterPro" id="IPR052158">
    <property type="entry name" value="INH-QAR"/>
</dbReference>
<proteinExistence type="predicted"/>
<dbReference type="EMBL" id="JABEQD010000025">
    <property type="protein sequence ID" value="MBB2170406.1"/>
    <property type="molecule type" value="Genomic_DNA"/>
</dbReference>
<dbReference type="Gene3D" id="3.40.50.880">
    <property type="match status" value="1"/>
</dbReference>
<name>A0A7W4IWN3_9PROT</name>
<keyword evidence="3" id="KW-1185">Reference proteome</keyword>
<dbReference type="GO" id="GO:0006355">
    <property type="term" value="P:regulation of DNA-templated transcription"/>
    <property type="evidence" value="ECO:0007669"/>
    <property type="project" value="TreeGrafter"/>
</dbReference>
<dbReference type="Pfam" id="PF01965">
    <property type="entry name" value="DJ-1_PfpI"/>
    <property type="match status" value="1"/>
</dbReference>
<feature type="domain" description="DJ-1/PfpI" evidence="1">
    <location>
        <begin position="58"/>
        <end position="218"/>
    </location>
</feature>
<evidence type="ECO:0000313" key="3">
    <source>
        <dbReference type="Proteomes" id="UP000559860"/>
    </source>
</evidence>
<comment type="caution">
    <text evidence="2">The sequence shown here is derived from an EMBL/GenBank/DDBJ whole genome shotgun (WGS) entry which is preliminary data.</text>
</comment>
<reference evidence="2 3" key="1">
    <citation type="submission" date="2020-04" db="EMBL/GenBank/DDBJ databases">
        <title>Description of novel Gluconacetobacter.</title>
        <authorList>
            <person name="Sombolestani A."/>
        </authorList>
    </citation>
    <scope>NUCLEOTIDE SEQUENCE [LARGE SCALE GENOMIC DNA]</scope>
    <source>
        <strain evidence="2 3">LMG 27801</strain>
    </source>
</reference>
<dbReference type="PANTHER" id="PTHR43130">
    <property type="entry name" value="ARAC-FAMILY TRANSCRIPTIONAL REGULATOR"/>
    <property type="match status" value="1"/>
</dbReference>
<dbReference type="Proteomes" id="UP000559860">
    <property type="component" value="Unassembled WGS sequence"/>
</dbReference>
<gene>
    <name evidence="2" type="ORF">HLH36_19040</name>
</gene>
<sequence length="280" mass="30124">MSEQSSHHQTVNLTRRSLAALTLASLIPDVAMSTPSAAILANEHHQHMKPMFAGPPLKVAMLVYPQMVLLDLVGPQTILKIIGCDIHLVWVDRNPVETDVGLQITPTDTTGTCPQDLDVLFVPGGLMGSIACMNNQIIVDFLINRAATSKYVTSVCTGSLVLAAAGLLKGYRATSHWGVVDILSVMGATPSHERVVRDRNRITGAGVTAGLDFGLTLTAELRGKAAAEHAQLIIQYAPQPPFHHGDPSEISDAQMESERARRKWMDGKALEAAKLAAERI</sequence>
<evidence type="ECO:0000313" key="2">
    <source>
        <dbReference type="EMBL" id="MBB2170406.1"/>
    </source>
</evidence>
<dbReference type="InterPro" id="IPR002818">
    <property type="entry name" value="DJ-1/PfpI"/>
</dbReference>